<accession>A0ABZ0TPP9</accession>
<dbReference type="InterPro" id="IPR029071">
    <property type="entry name" value="Ubiquitin-like_domsf"/>
</dbReference>
<evidence type="ECO:0000313" key="3">
    <source>
        <dbReference type="EMBL" id="WPU94756.1"/>
    </source>
</evidence>
<dbReference type="InterPro" id="IPR019726">
    <property type="entry name" value="DUF2604"/>
</dbReference>
<dbReference type="Pfam" id="PF10790">
    <property type="entry name" value="DUF2604"/>
    <property type="match status" value="1"/>
</dbReference>
<feature type="domain" description="Ubiquitin-like" evidence="2">
    <location>
        <begin position="45"/>
        <end position="123"/>
    </location>
</feature>
<evidence type="ECO:0000313" key="4">
    <source>
        <dbReference type="Proteomes" id="UP001324380"/>
    </source>
</evidence>
<feature type="compositionally biased region" description="Basic and acidic residues" evidence="1">
    <location>
        <begin position="1"/>
        <end position="16"/>
    </location>
</feature>
<feature type="compositionally biased region" description="Low complexity" evidence="1">
    <location>
        <begin position="29"/>
        <end position="38"/>
    </location>
</feature>
<organism evidence="3 4">
    <name type="scientific">Mucilaginibacter sabulilitoris</name>
    <dbReference type="NCBI Taxonomy" id="1173583"/>
    <lineage>
        <taxon>Bacteria</taxon>
        <taxon>Pseudomonadati</taxon>
        <taxon>Bacteroidota</taxon>
        <taxon>Sphingobacteriia</taxon>
        <taxon>Sphingobacteriales</taxon>
        <taxon>Sphingobacteriaceae</taxon>
        <taxon>Mucilaginibacter</taxon>
    </lineage>
</organism>
<reference evidence="3 4" key="1">
    <citation type="submission" date="2023-11" db="EMBL/GenBank/DDBJ databases">
        <title>Analysis of the Genomes of Mucilaginibacter gossypii cycad 4 and M. sabulilitoris SNA2: microbes with the potential for plant growth promotion.</title>
        <authorList>
            <person name="Hirsch A.M."/>
            <person name="Humm E."/>
            <person name="Rubbi M."/>
            <person name="Del Vecchio G."/>
            <person name="Ha S.M."/>
            <person name="Pellegrini M."/>
            <person name="Gunsalus R.P."/>
        </authorList>
    </citation>
    <scope>NUCLEOTIDE SEQUENCE [LARGE SCALE GENOMIC DNA]</scope>
    <source>
        <strain evidence="3 4">SNA2</strain>
    </source>
</reference>
<protein>
    <submittedName>
        <fullName evidence="3">DUF2604 domain-containing protein</fullName>
    </submittedName>
</protein>
<name>A0ABZ0TPP9_9SPHI</name>
<keyword evidence="4" id="KW-1185">Reference proteome</keyword>
<dbReference type="PROSITE" id="PS50053">
    <property type="entry name" value="UBIQUITIN_2"/>
    <property type="match status" value="1"/>
</dbReference>
<evidence type="ECO:0000256" key="1">
    <source>
        <dbReference type="SAM" id="MobiDB-lite"/>
    </source>
</evidence>
<gene>
    <name evidence="3" type="ORF">SNE25_04380</name>
</gene>
<evidence type="ECO:0000259" key="2">
    <source>
        <dbReference type="PROSITE" id="PS50053"/>
    </source>
</evidence>
<dbReference type="Gene3D" id="3.10.20.90">
    <property type="entry name" value="Phosphatidylinositol 3-kinase Catalytic Subunit, Chain A, domain 1"/>
    <property type="match status" value="1"/>
</dbReference>
<sequence>MISEDKENSGIDKKDAPSNNAETGKENNGHGNDNNGNDPKGDKKISITVIVSGTATTIEANPKQKMQVIAQKALEQTGNTGRPLSDWTLKTRDGAILDLNKTVEDYGLVDGAQLVMSLAAGVGGQK</sequence>
<feature type="region of interest" description="Disordered" evidence="1">
    <location>
        <begin position="1"/>
        <end position="44"/>
    </location>
</feature>
<dbReference type="RefSeq" id="WP_321563872.1">
    <property type="nucleotide sequence ID" value="NZ_CP139558.1"/>
</dbReference>
<dbReference type="EMBL" id="CP139558">
    <property type="protein sequence ID" value="WPU94756.1"/>
    <property type="molecule type" value="Genomic_DNA"/>
</dbReference>
<dbReference type="InterPro" id="IPR000626">
    <property type="entry name" value="Ubiquitin-like_dom"/>
</dbReference>
<proteinExistence type="predicted"/>
<dbReference type="SUPFAM" id="SSF54236">
    <property type="entry name" value="Ubiquitin-like"/>
    <property type="match status" value="1"/>
</dbReference>
<dbReference type="Proteomes" id="UP001324380">
    <property type="component" value="Chromosome"/>
</dbReference>